<dbReference type="InterPro" id="IPR002477">
    <property type="entry name" value="Peptidoglycan-bd-like"/>
</dbReference>
<reference evidence="3 4" key="1">
    <citation type="submission" date="2019-09" db="EMBL/GenBank/DDBJ databases">
        <title>Complete genome sequence of Sporolactobacillus terrae 70-3.</title>
        <authorList>
            <person name="Tanaka N."/>
            <person name="Shiwa Y."/>
            <person name="Fujita N."/>
            <person name="Tanasupawat S."/>
        </authorList>
    </citation>
    <scope>NUCLEOTIDE SEQUENCE [LARGE SCALE GENOMIC DNA]</scope>
    <source>
        <strain evidence="3 4">70-3</strain>
    </source>
</reference>
<sequence length="771" mass="85538">MDEMVLEAQLWVNDTYSGITGYVPAPTTGQTGWSTMYALTRALQIELGIGTPADNFGDGTATAYRQWGEMEMGSVPVDQKGINIVKILQSAMYCKGYGPGAINGTFGEGTKREVVKLQTNAGLPIRDGKVYDYIFKAFLIMDAYVQVPDGDPRIREMQRDLNYNYYTTSGVQPTDGQYQRGTNRALIYGIQTEEDIDPEQQTGSVGPATTERLPTLKVGSNGVFVKLLQYALYVNGYDSGVFDGIYGNGMKNTVIEFQNLVALTADGIAGKQTWLSLLQSKGDPNRKGTACDCVTEITYPRAQALKSAGYKTVGRYLVNVVEGIDKKIKPNELDVIFNNGLTVFPIYQTVGNEAKYFNQTQGKADVQDAYTAAKNYGFKSGTTIYFAVDFDALGNEITNNILPYFQGINQQMNYLDSYYEIGVYGPRNVCTQVSDRGWAATSFVSDMSTGFSANLGYPLPTNWAFDQISTINIGSGDSLIKIDNNIKSGRDHGASSIEISDDSNQAFHKQPGQIQLLALEYADRNIEDANYLTTNYYRRGRYEGVSWTMTSGDFNEDFETFVNNSIGDNSFVMETDPVSKSDIIDSPHLLATLSALLYNTLPIVEDSTTDFAGWGGDLFTATANIFENREKDKYTGNLNERTYQAARDYIGSKILKSNLSYSDLLADIDAINIAYILKMDRTKPILTAVNEYNESEVFTRFSHFYQNRFNGNESALRNNAEKIMIGDNDYWAIRQALRGSMGMNVPYYSDEEGQIIAGAFVDIVLEKVQSE</sequence>
<dbReference type="InterPro" id="IPR017853">
    <property type="entry name" value="GH"/>
</dbReference>
<protein>
    <recommendedName>
        <fullName evidence="5">DUF1906 domain-containing protein</fullName>
    </recommendedName>
</protein>
<evidence type="ECO:0008006" key="5">
    <source>
        <dbReference type="Google" id="ProtNLM"/>
    </source>
</evidence>
<dbReference type="InterPro" id="IPR036365">
    <property type="entry name" value="PGBD-like_sf"/>
</dbReference>
<evidence type="ECO:0000313" key="4">
    <source>
        <dbReference type="Proteomes" id="UP000326951"/>
    </source>
</evidence>
<accession>A0A5K7X2R3</accession>
<dbReference type="SUPFAM" id="SSF51445">
    <property type="entry name" value="(Trans)glycosidases"/>
    <property type="match status" value="1"/>
</dbReference>
<feature type="domain" description="Rv2525c-like glycoside hydrolase-like" evidence="2">
    <location>
        <begin position="303"/>
        <end position="486"/>
    </location>
</feature>
<name>A0A5K7X2R3_9BACL</name>
<feature type="domain" description="Peptidoglycan binding-like" evidence="1">
    <location>
        <begin position="85"/>
        <end position="130"/>
    </location>
</feature>
<organism evidence="3 4">
    <name type="scientific">Sporolactobacillus terrae</name>
    <dbReference type="NCBI Taxonomy" id="269673"/>
    <lineage>
        <taxon>Bacteria</taxon>
        <taxon>Bacillati</taxon>
        <taxon>Bacillota</taxon>
        <taxon>Bacilli</taxon>
        <taxon>Bacillales</taxon>
        <taxon>Sporolactobacillaceae</taxon>
        <taxon>Sporolactobacillus</taxon>
    </lineage>
</organism>
<dbReference type="InterPro" id="IPR015020">
    <property type="entry name" value="Rv2525c-like_Glyco_Hydro-like"/>
</dbReference>
<dbReference type="CDD" id="cd06418">
    <property type="entry name" value="GH25_BacA-like"/>
    <property type="match status" value="1"/>
</dbReference>
<evidence type="ECO:0000259" key="1">
    <source>
        <dbReference type="Pfam" id="PF01471"/>
    </source>
</evidence>
<dbReference type="Pfam" id="PF08924">
    <property type="entry name" value="Rv2525c_GlyHyd-like"/>
    <property type="match status" value="1"/>
</dbReference>
<gene>
    <name evidence="3" type="ORF">St703_30090</name>
</gene>
<evidence type="ECO:0000313" key="3">
    <source>
        <dbReference type="EMBL" id="BBO00305.1"/>
    </source>
</evidence>
<proteinExistence type="predicted"/>
<dbReference type="RefSeq" id="WP_152080802.1">
    <property type="nucleotide sequence ID" value="NZ_AP021853.1"/>
</dbReference>
<dbReference type="AlphaFoldDB" id="A0A5K7X2R3"/>
<dbReference type="Proteomes" id="UP000326951">
    <property type="component" value="Chromosome"/>
</dbReference>
<dbReference type="Gene3D" id="1.10.101.10">
    <property type="entry name" value="PGBD-like superfamily/PGBD"/>
    <property type="match status" value="2"/>
</dbReference>
<feature type="domain" description="Peptidoglycan binding-like" evidence="1">
    <location>
        <begin position="223"/>
        <end position="274"/>
    </location>
</feature>
<dbReference type="Pfam" id="PF01471">
    <property type="entry name" value="PG_binding_1"/>
    <property type="match status" value="2"/>
</dbReference>
<dbReference type="SUPFAM" id="SSF47090">
    <property type="entry name" value="PGBD-like"/>
    <property type="match status" value="2"/>
</dbReference>
<evidence type="ECO:0000259" key="2">
    <source>
        <dbReference type="Pfam" id="PF08924"/>
    </source>
</evidence>
<dbReference type="EMBL" id="AP021853">
    <property type="protein sequence ID" value="BBO00305.1"/>
    <property type="molecule type" value="Genomic_DNA"/>
</dbReference>
<dbReference type="InterPro" id="IPR036366">
    <property type="entry name" value="PGBDSf"/>
</dbReference>
<dbReference type="Gene3D" id="3.20.20.80">
    <property type="entry name" value="Glycosidases"/>
    <property type="match status" value="1"/>
</dbReference>